<keyword evidence="7" id="KW-0812">Transmembrane</keyword>
<proteinExistence type="inferred from homology"/>
<dbReference type="InterPro" id="IPR036249">
    <property type="entry name" value="Thioredoxin-like_sf"/>
</dbReference>
<dbReference type="EMBL" id="PDJQ01000001">
    <property type="protein sequence ID" value="PFG73359.1"/>
    <property type="molecule type" value="Genomic_DNA"/>
</dbReference>
<keyword evidence="10" id="KW-1185">Reference proteome</keyword>
<evidence type="ECO:0000256" key="3">
    <source>
        <dbReference type="ARBA" id="ARBA00023002"/>
    </source>
</evidence>
<dbReference type="PROSITE" id="PS51352">
    <property type="entry name" value="THIOREDOXIN_2"/>
    <property type="match status" value="1"/>
</dbReference>
<dbReference type="RefSeq" id="WP_098502818.1">
    <property type="nucleotide sequence ID" value="NZ_PDJQ01000001.1"/>
</dbReference>
<dbReference type="Gene3D" id="3.40.30.10">
    <property type="entry name" value="Glutaredoxin"/>
    <property type="match status" value="2"/>
</dbReference>
<sequence>MTTPEPGQPGPSDLSGPPPPLAVEDGTGRPVYLRRQPAWSYFLTPGAILLGALVIAAAIWWQPGSDDPAPTAATPGAAAASTAPAGSPTARAQAATLLDTFLGYARSLELDEQKLLQCLNDSANVQLINSHLQRGSQLGVSGTPTFFINNKKLVGAQPTALLLEIVEKERSPNPPTSLADYSQQLQQLAAQNPPSFEILPQRPDLTGAAFEGNPNARVVVAEFSDFQCPFCQRWTQTSLPELRKLVGDDVAIAFLHFPIAQIHPNAGNASLLAICAGAQGKFWEMHDLLFARQAEWSNLR</sequence>
<dbReference type="Pfam" id="PF13462">
    <property type="entry name" value="Thioredoxin_4"/>
    <property type="match status" value="1"/>
</dbReference>
<evidence type="ECO:0000313" key="9">
    <source>
        <dbReference type="EMBL" id="PFG73359.1"/>
    </source>
</evidence>
<dbReference type="Pfam" id="PF01323">
    <property type="entry name" value="DSBA"/>
    <property type="match status" value="1"/>
</dbReference>
<organism evidence="9 10">
    <name type="scientific">Tepidiforma thermophila (strain KCTC 52669 / CGMCC 1.13589 / G233)</name>
    <dbReference type="NCBI Taxonomy" id="2761530"/>
    <lineage>
        <taxon>Bacteria</taxon>
        <taxon>Bacillati</taxon>
        <taxon>Chloroflexota</taxon>
        <taxon>Tepidiformia</taxon>
        <taxon>Tepidiformales</taxon>
        <taxon>Tepidiformaceae</taxon>
        <taxon>Tepidiforma</taxon>
    </lineage>
</organism>
<reference evidence="9 10" key="1">
    <citation type="submission" date="2017-09" db="EMBL/GenBank/DDBJ databases">
        <title>Sequencing the genomes of two abundant thermophiles in Great Basin hot springs: Thermocrinis jamiesonii and novel Chloroflexi Thermoflexus hugenholtzii.</title>
        <authorList>
            <person name="Hedlund B."/>
        </authorList>
    </citation>
    <scope>NUCLEOTIDE SEQUENCE [LARGE SCALE GENOMIC DNA]</scope>
    <source>
        <strain evidence="9 10">G233</strain>
    </source>
</reference>
<keyword evidence="3" id="KW-0560">Oxidoreductase</keyword>
<dbReference type="GO" id="GO:0016491">
    <property type="term" value="F:oxidoreductase activity"/>
    <property type="evidence" value="ECO:0007669"/>
    <property type="project" value="UniProtKB-KW"/>
</dbReference>
<feature type="transmembrane region" description="Helical" evidence="7">
    <location>
        <begin position="39"/>
        <end position="61"/>
    </location>
</feature>
<dbReference type="AlphaFoldDB" id="A0A2A9HEZ9"/>
<gene>
    <name evidence="9" type="ORF">A9A59_0554</name>
</gene>
<dbReference type="InterPro" id="IPR013766">
    <property type="entry name" value="Thioredoxin_domain"/>
</dbReference>
<evidence type="ECO:0000256" key="5">
    <source>
        <dbReference type="ARBA" id="ARBA00023284"/>
    </source>
</evidence>
<evidence type="ECO:0000259" key="8">
    <source>
        <dbReference type="PROSITE" id="PS51352"/>
    </source>
</evidence>
<feature type="region of interest" description="Disordered" evidence="6">
    <location>
        <begin position="67"/>
        <end position="86"/>
    </location>
</feature>
<dbReference type="InterPro" id="IPR001853">
    <property type="entry name" value="DSBA-like_thioredoxin_dom"/>
</dbReference>
<keyword evidence="7" id="KW-1133">Transmembrane helix</keyword>
<evidence type="ECO:0000313" key="10">
    <source>
        <dbReference type="Proteomes" id="UP000223071"/>
    </source>
</evidence>
<protein>
    <submittedName>
        <fullName evidence="9">DSBA-like thioredoxin domain-containing protein</fullName>
    </submittedName>
</protein>
<dbReference type="PANTHER" id="PTHR13887:SF14">
    <property type="entry name" value="DISULFIDE BOND FORMATION PROTEIN D"/>
    <property type="match status" value="1"/>
</dbReference>
<feature type="domain" description="Thioredoxin" evidence="8">
    <location>
        <begin position="196"/>
        <end position="300"/>
    </location>
</feature>
<dbReference type="SUPFAM" id="SSF52833">
    <property type="entry name" value="Thioredoxin-like"/>
    <property type="match status" value="1"/>
</dbReference>
<dbReference type="CDD" id="cd02972">
    <property type="entry name" value="DsbA_family"/>
    <property type="match status" value="1"/>
</dbReference>
<evidence type="ECO:0000256" key="4">
    <source>
        <dbReference type="ARBA" id="ARBA00023157"/>
    </source>
</evidence>
<evidence type="ECO:0000256" key="1">
    <source>
        <dbReference type="ARBA" id="ARBA00005791"/>
    </source>
</evidence>
<evidence type="ECO:0000256" key="7">
    <source>
        <dbReference type="SAM" id="Phobius"/>
    </source>
</evidence>
<keyword evidence="7" id="KW-0472">Membrane</keyword>
<comment type="caution">
    <text evidence="9">The sequence shown here is derived from an EMBL/GenBank/DDBJ whole genome shotgun (WGS) entry which is preliminary data.</text>
</comment>
<name>A0A2A9HEZ9_TEPT2</name>
<accession>A0A2A9HEZ9</accession>
<dbReference type="Proteomes" id="UP000223071">
    <property type="component" value="Unassembled WGS sequence"/>
</dbReference>
<feature type="region of interest" description="Disordered" evidence="6">
    <location>
        <begin position="1"/>
        <end position="27"/>
    </location>
</feature>
<keyword evidence="4" id="KW-1015">Disulfide bond</keyword>
<dbReference type="PANTHER" id="PTHR13887">
    <property type="entry name" value="GLUTATHIONE S-TRANSFERASE KAPPA"/>
    <property type="match status" value="1"/>
</dbReference>
<keyword evidence="2" id="KW-0732">Signal</keyword>
<evidence type="ECO:0000256" key="2">
    <source>
        <dbReference type="ARBA" id="ARBA00022729"/>
    </source>
</evidence>
<comment type="similarity">
    <text evidence="1">Belongs to the thioredoxin family. DsbA subfamily.</text>
</comment>
<keyword evidence="5" id="KW-0676">Redox-active center</keyword>
<evidence type="ECO:0000256" key="6">
    <source>
        <dbReference type="SAM" id="MobiDB-lite"/>
    </source>
</evidence>
<dbReference type="InterPro" id="IPR012336">
    <property type="entry name" value="Thioredoxin-like_fold"/>
</dbReference>